<reference evidence="6" key="2">
    <citation type="submission" date="2022-08" db="EMBL/GenBank/DDBJ databases">
        <authorList>
            <person name="Kim S.-J."/>
        </authorList>
    </citation>
    <scope>NUCLEOTIDE SEQUENCE</scope>
    <source>
        <strain evidence="6">KJ</strain>
    </source>
</reference>
<dbReference type="InterPro" id="IPR013766">
    <property type="entry name" value="Thioredoxin_domain"/>
</dbReference>
<evidence type="ECO:0000256" key="3">
    <source>
        <dbReference type="PIRSR" id="PIRSR000239-1"/>
    </source>
</evidence>
<dbReference type="PANTHER" id="PTHR43110">
    <property type="entry name" value="THIOL PEROXIDASE"/>
    <property type="match status" value="1"/>
</dbReference>
<comment type="caution">
    <text evidence="6">The sequence shown here is derived from an EMBL/GenBank/DDBJ whole genome shotgun (WGS) entry which is preliminary data.</text>
</comment>
<dbReference type="GO" id="GO:0016491">
    <property type="term" value="F:oxidoreductase activity"/>
    <property type="evidence" value="ECO:0007669"/>
    <property type="project" value="UniProtKB-KW"/>
</dbReference>
<dbReference type="Pfam" id="PF00578">
    <property type="entry name" value="AhpC-TSA"/>
    <property type="match status" value="1"/>
</dbReference>
<keyword evidence="2" id="KW-0676">Redox-active center</keyword>
<feature type="domain" description="Thioredoxin" evidence="4">
    <location>
        <begin position="13"/>
        <end position="163"/>
    </location>
</feature>
<keyword evidence="1" id="KW-0560">Oxidoreductase</keyword>
<organism evidence="6 8">
    <name type="scientific">Paraburkholderia fungorum</name>
    <dbReference type="NCBI Taxonomy" id="134537"/>
    <lineage>
        <taxon>Bacteria</taxon>
        <taxon>Pseudomonadati</taxon>
        <taxon>Pseudomonadota</taxon>
        <taxon>Betaproteobacteria</taxon>
        <taxon>Burkholderiales</taxon>
        <taxon>Burkholderiaceae</taxon>
        <taxon>Paraburkholderia</taxon>
    </lineage>
</organism>
<dbReference type="AlphaFoldDB" id="A0AAP1PJU0"/>
<protein>
    <submittedName>
        <fullName evidence="5">Peroxiredoxin</fullName>
    </submittedName>
    <submittedName>
        <fullName evidence="6">Redoxin domain-containing protein</fullName>
    </submittedName>
</protein>
<dbReference type="InterPro" id="IPR050455">
    <property type="entry name" value="Tpx_Peroxidase_subfamily"/>
</dbReference>
<dbReference type="InterPro" id="IPR000866">
    <property type="entry name" value="AhpC/TSA"/>
</dbReference>
<evidence type="ECO:0000313" key="7">
    <source>
        <dbReference type="Proteomes" id="UP000518681"/>
    </source>
</evidence>
<reference evidence="5 7" key="1">
    <citation type="submission" date="2020-08" db="EMBL/GenBank/DDBJ databases">
        <title>Genomic Encyclopedia of Type Strains, Phase IV (KMG-V): Genome sequencing to study the core and pangenomes of soil and plant-associated prokaryotes.</title>
        <authorList>
            <person name="Whitman W."/>
        </authorList>
    </citation>
    <scope>NUCLEOTIDE SEQUENCE [LARGE SCALE GENOMIC DNA]</scope>
    <source>
        <strain evidence="5 7">SEMIA 4013</strain>
    </source>
</reference>
<dbReference type="EMBL" id="JANSLM010000002">
    <property type="protein sequence ID" value="MDT8836817.1"/>
    <property type="molecule type" value="Genomic_DNA"/>
</dbReference>
<dbReference type="InterPro" id="IPR036249">
    <property type="entry name" value="Thioredoxin-like_sf"/>
</dbReference>
<dbReference type="Gene3D" id="3.40.30.10">
    <property type="entry name" value="Glutaredoxin"/>
    <property type="match status" value="1"/>
</dbReference>
<dbReference type="GO" id="GO:0016209">
    <property type="term" value="F:antioxidant activity"/>
    <property type="evidence" value="ECO:0007669"/>
    <property type="project" value="InterPro"/>
</dbReference>
<evidence type="ECO:0000256" key="1">
    <source>
        <dbReference type="ARBA" id="ARBA00023002"/>
    </source>
</evidence>
<dbReference type="PANTHER" id="PTHR43110:SF1">
    <property type="entry name" value="THIOL PEROXIDASE"/>
    <property type="match status" value="1"/>
</dbReference>
<feature type="active site" description="Cysteine sulfenic acid (-SOH) intermediate; for peroxidase activity" evidence="3">
    <location>
        <position position="55"/>
    </location>
</feature>
<accession>A0AAP1PJU0</accession>
<dbReference type="Proteomes" id="UP001246473">
    <property type="component" value="Unassembled WGS sequence"/>
</dbReference>
<dbReference type="EMBL" id="JACIIK010000002">
    <property type="protein sequence ID" value="MBB6200443.1"/>
    <property type="molecule type" value="Genomic_DNA"/>
</dbReference>
<sequence length="170" mass="18331">MTTTQSPSAGPVLRSGMRAPEFTLAATPDQKISLSELRGSPVILVFYPADWSPVCSDELALFNAALGSFRPFGAQLLAISVDSVWSHAAYASQRNFHFPLLADFEPKGAVAQAYGAYRITEGVCERALFVLDDEGIVRWAHVFPIAINPGVDGILGALEQIHTSIQQEAL</sequence>
<evidence type="ECO:0000259" key="4">
    <source>
        <dbReference type="PROSITE" id="PS51352"/>
    </source>
</evidence>
<dbReference type="SUPFAM" id="SSF52833">
    <property type="entry name" value="Thioredoxin-like"/>
    <property type="match status" value="1"/>
</dbReference>
<evidence type="ECO:0000313" key="6">
    <source>
        <dbReference type="EMBL" id="MDT8836817.1"/>
    </source>
</evidence>
<name>A0AAP1PJU0_9BURK</name>
<dbReference type="RefSeq" id="WP_106352711.1">
    <property type="nucleotide sequence ID" value="NZ_JACIII010000002.1"/>
</dbReference>
<dbReference type="Proteomes" id="UP000518681">
    <property type="component" value="Unassembled WGS sequence"/>
</dbReference>
<gene>
    <name evidence="5" type="ORF">GGD69_001289</name>
    <name evidence="6" type="ORF">ParKJ_05295</name>
</gene>
<proteinExistence type="predicted"/>
<evidence type="ECO:0000313" key="5">
    <source>
        <dbReference type="EMBL" id="MBB6200443.1"/>
    </source>
</evidence>
<dbReference type="PROSITE" id="PS51352">
    <property type="entry name" value="THIOREDOXIN_2"/>
    <property type="match status" value="1"/>
</dbReference>
<dbReference type="InterPro" id="IPR024706">
    <property type="entry name" value="Peroxiredoxin_AhpC-typ"/>
</dbReference>
<evidence type="ECO:0000313" key="8">
    <source>
        <dbReference type="Proteomes" id="UP001246473"/>
    </source>
</evidence>
<evidence type="ECO:0000256" key="2">
    <source>
        <dbReference type="ARBA" id="ARBA00023284"/>
    </source>
</evidence>
<dbReference type="PIRSF" id="PIRSF000239">
    <property type="entry name" value="AHPC"/>
    <property type="match status" value="1"/>
</dbReference>